<dbReference type="PROSITE" id="PS50948">
    <property type="entry name" value="PAN"/>
    <property type="match status" value="1"/>
</dbReference>
<evidence type="ECO:0000256" key="2">
    <source>
        <dbReference type="SAM" id="SignalP"/>
    </source>
</evidence>
<proteinExistence type="predicted"/>
<keyword evidence="2" id="KW-0732">Signal</keyword>
<feature type="chain" id="PRO_5036458963" description="Apple domain-containing protein" evidence="2">
    <location>
        <begin position="16"/>
        <end position="384"/>
    </location>
</feature>
<feature type="signal peptide" evidence="2">
    <location>
        <begin position="1"/>
        <end position="15"/>
    </location>
</feature>
<evidence type="ECO:0000313" key="5">
    <source>
        <dbReference type="Proteomes" id="UP000886998"/>
    </source>
</evidence>
<dbReference type="AlphaFoldDB" id="A0A8X7CBT5"/>
<keyword evidence="5" id="KW-1185">Reference proteome</keyword>
<feature type="region of interest" description="Disordered" evidence="1">
    <location>
        <begin position="133"/>
        <end position="217"/>
    </location>
</feature>
<sequence>MISLFLLLSIHRVFCGESYTYFLTIRDQLFPDWVTEDLKFVTRTECASLCFKKEACTHFGFNVSHCLLLRDELDGCSDDKCPTRTGIKIYEASTLVRKRQTHLRRDAAVSTTTTTTEAITTAAAETTTLIVTTTSTKSPSTTTTTTEQPTTTTEQQTTTSELQTTTSELQTTTTELQTTTTELQTTTTEQPTTTYKPTTTTTAATTTTTEAPKFSCEPPDGAEAEAMCPMDTLLLNALGSKSPFFGDALSPKCYDFKENLYDASKEEIRYFFSVDNGITINAYCNGEYDVITKFKLCVMDAHIPAIVLHCCPIKDSDRVVRIFNQSSEKYNDLLVDCNSKAGFQKMWFQDADGKGVITRITYQCILFDVPDNEVDSVAKNKPAV</sequence>
<feature type="compositionally biased region" description="Low complexity" evidence="1">
    <location>
        <begin position="133"/>
        <end position="210"/>
    </location>
</feature>
<feature type="domain" description="Apple" evidence="3">
    <location>
        <begin position="15"/>
        <end position="94"/>
    </location>
</feature>
<organism evidence="4 5">
    <name type="scientific">Trichonephila inaurata madagascariensis</name>
    <dbReference type="NCBI Taxonomy" id="2747483"/>
    <lineage>
        <taxon>Eukaryota</taxon>
        <taxon>Metazoa</taxon>
        <taxon>Ecdysozoa</taxon>
        <taxon>Arthropoda</taxon>
        <taxon>Chelicerata</taxon>
        <taxon>Arachnida</taxon>
        <taxon>Araneae</taxon>
        <taxon>Araneomorphae</taxon>
        <taxon>Entelegynae</taxon>
        <taxon>Araneoidea</taxon>
        <taxon>Nephilidae</taxon>
        <taxon>Trichonephila</taxon>
        <taxon>Trichonephila inaurata</taxon>
    </lineage>
</organism>
<comment type="caution">
    <text evidence="4">The sequence shown here is derived from an EMBL/GenBank/DDBJ whole genome shotgun (WGS) entry which is preliminary data.</text>
</comment>
<protein>
    <recommendedName>
        <fullName evidence="3">Apple domain-containing protein</fullName>
    </recommendedName>
</protein>
<reference evidence="4" key="1">
    <citation type="submission" date="2020-08" db="EMBL/GenBank/DDBJ databases">
        <title>Multicomponent nature underlies the extraordinary mechanical properties of spider dragline silk.</title>
        <authorList>
            <person name="Kono N."/>
            <person name="Nakamura H."/>
            <person name="Mori M."/>
            <person name="Yoshida Y."/>
            <person name="Ohtoshi R."/>
            <person name="Malay A.D."/>
            <person name="Moran D.A.P."/>
            <person name="Tomita M."/>
            <person name="Numata K."/>
            <person name="Arakawa K."/>
        </authorList>
    </citation>
    <scope>NUCLEOTIDE SEQUENCE</scope>
</reference>
<dbReference type="Proteomes" id="UP000886998">
    <property type="component" value="Unassembled WGS sequence"/>
</dbReference>
<dbReference type="EMBL" id="BMAV01013356">
    <property type="protein sequence ID" value="GFY60963.1"/>
    <property type="molecule type" value="Genomic_DNA"/>
</dbReference>
<dbReference type="OrthoDB" id="6429205at2759"/>
<evidence type="ECO:0000259" key="3">
    <source>
        <dbReference type="PROSITE" id="PS50948"/>
    </source>
</evidence>
<dbReference type="InterPro" id="IPR003609">
    <property type="entry name" value="Pan_app"/>
</dbReference>
<evidence type="ECO:0000256" key="1">
    <source>
        <dbReference type="SAM" id="MobiDB-lite"/>
    </source>
</evidence>
<evidence type="ECO:0000313" key="4">
    <source>
        <dbReference type="EMBL" id="GFY60963.1"/>
    </source>
</evidence>
<accession>A0A8X7CBT5</accession>
<gene>
    <name evidence="4" type="primary">AVEN_44200_1</name>
    <name evidence="4" type="ORF">TNIN_238191</name>
</gene>
<name>A0A8X7CBT5_9ARAC</name>